<proteinExistence type="predicted"/>
<dbReference type="GO" id="GO:0016787">
    <property type="term" value="F:hydrolase activity"/>
    <property type="evidence" value="ECO:0007669"/>
    <property type="project" value="UniProtKB-KW"/>
</dbReference>
<evidence type="ECO:0000259" key="1">
    <source>
        <dbReference type="Pfam" id="PF12146"/>
    </source>
</evidence>
<dbReference type="InterPro" id="IPR051044">
    <property type="entry name" value="MAG_DAG_Lipase"/>
</dbReference>
<dbReference type="Proteomes" id="UP001596112">
    <property type="component" value="Unassembled WGS sequence"/>
</dbReference>
<dbReference type="SUPFAM" id="SSF53474">
    <property type="entry name" value="alpha/beta-Hydrolases"/>
    <property type="match status" value="1"/>
</dbReference>
<reference evidence="3" key="1">
    <citation type="journal article" date="2019" name="Int. J. Syst. Evol. Microbiol.">
        <title>The Global Catalogue of Microorganisms (GCM) 10K type strain sequencing project: providing services to taxonomists for standard genome sequencing and annotation.</title>
        <authorList>
            <consortium name="The Broad Institute Genomics Platform"/>
            <consortium name="The Broad Institute Genome Sequencing Center for Infectious Disease"/>
            <person name="Wu L."/>
            <person name="Ma J."/>
        </authorList>
    </citation>
    <scope>NUCLEOTIDE SEQUENCE [LARGE SCALE GENOMIC DNA]</scope>
    <source>
        <strain evidence="3">JCM 9918</strain>
    </source>
</reference>
<protein>
    <submittedName>
        <fullName evidence="2">Alpha/beta fold hydrolase</fullName>
    </submittedName>
</protein>
<dbReference type="EMBL" id="JBHSNZ010000046">
    <property type="protein sequence ID" value="MFC5812919.1"/>
    <property type="molecule type" value="Genomic_DNA"/>
</dbReference>
<keyword evidence="3" id="KW-1185">Reference proteome</keyword>
<keyword evidence="2" id="KW-0378">Hydrolase</keyword>
<dbReference type="Gene3D" id="3.40.50.1820">
    <property type="entry name" value="alpha/beta hydrolase"/>
    <property type="match status" value="1"/>
</dbReference>
<organism evidence="2 3">
    <name type="scientific">Streptomyces heilongjiangensis</name>
    <dbReference type="NCBI Taxonomy" id="945052"/>
    <lineage>
        <taxon>Bacteria</taxon>
        <taxon>Bacillati</taxon>
        <taxon>Actinomycetota</taxon>
        <taxon>Actinomycetes</taxon>
        <taxon>Kitasatosporales</taxon>
        <taxon>Streptomycetaceae</taxon>
        <taxon>Streptomyces</taxon>
    </lineage>
</organism>
<name>A0ABW1BI95_9ACTN</name>
<evidence type="ECO:0000313" key="2">
    <source>
        <dbReference type="EMBL" id="MFC5812919.1"/>
    </source>
</evidence>
<dbReference type="RefSeq" id="WP_272172792.1">
    <property type="nucleotide sequence ID" value="NZ_JAQOSL010000066.1"/>
</dbReference>
<dbReference type="Pfam" id="PF12146">
    <property type="entry name" value="Hydrolase_4"/>
    <property type="match status" value="1"/>
</dbReference>
<comment type="caution">
    <text evidence="2">The sequence shown here is derived from an EMBL/GenBank/DDBJ whole genome shotgun (WGS) entry which is preliminary data.</text>
</comment>
<dbReference type="PANTHER" id="PTHR11614">
    <property type="entry name" value="PHOSPHOLIPASE-RELATED"/>
    <property type="match status" value="1"/>
</dbReference>
<dbReference type="InterPro" id="IPR022742">
    <property type="entry name" value="Hydrolase_4"/>
</dbReference>
<evidence type="ECO:0000313" key="3">
    <source>
        <dbReference type="Proteomes" id="UP001596112"/>
    </source>
</evidence>
<feature type="domain" description="Serine aminopeptidase S33" evidence="1">
    <location>
        <begin position="26"/>
        <end position="245"/>
    </location>
</feature>
<gene>
    <name evidence="2" type="ORF">ACFQGO_36345</name>
</gene>
<dbReference type="InterPro" id="IPR029058">
    <property type="entry name" value="AB_hydrolase_fold"/>
</dbReference>
<accession>A0ABW1BI95</accession>
<sequence>MPTTSMLTAADGTALALHRWTTPGAHSAVFYIHGIQSHAGWLYETGPELNARGIDVYALDRRGSGRSEGPRGHLPSADLVLDDYTRALTAVAARVGGLGPVVLGQSLGGSVLAALWCSRELPVRRLVLCAPALGQQRARHAPTALAERRARAGTAPQPVGLADGDYTDLPRYRAFLAADSLMLREVTSATQATLVRLEDLYVTGAPRAPLPVDLAVPAHDPIIDLWAARTTLRRLTSAVHEEVFATDRHYLEFTTARTAYWDWLAARLKEDG</sequence>